<dbReference type="Proteomes" id="UP001390339">
    <property type="component" value="Unassembled WGS sequence"/>
</dbReference>
<feature type="transmembrane region" description="Helical" evidence="1">
    <location>
        <begin position="174"/>
        <end position="194"/>
    </location>
</feature>
<proteinExistence type="predicted"/>
<evidence type="ECO:0000313" key="3">
    <source>
        <dbReference type="Proteomes" id="UP001390339"/>
    </source>
</evidence>
<reference evidence="2 3" key="1">
    <citation type="journal article" date="2024" name="IMA Fungus">
        <title>Apiospora arundinis, a panoply of carbohydrate-active enzymes and secondary metabolites.</title>
        <authorList>
            <person name="Sorensen T."/>
            <person name="Petersen C."/>
            <person name="Muurmann A.T."/>
            <person name="Christiansen J.V."/>
            <person name="Brundto M.L."/>
            <person name="Overgaard C.K."/>
            <person name="Boysen A.T."/>
            <person name="Wollenberg R.D."/>
            <person name="Larsen T.O."/>
            <person name="Sorensen J.L."/>
            <person name="Nielsen K.L."/>
            <person name="Sondergaard T.E."/>
        </authorList>
    </citation>
    <scope>NUCLEOTIDE SEQUENCE [LARGE SCALE GENOMIC DNA]</scope>
    <source>
        <strain evidence="2 3">AAU 773</strain>
    </source>
</reference>
<feature type="transmembrane region" description="Helical" evidence="1">
    <location>
        <begin position="71"/>
        <end position="93"/>
    </location>
</feature>
<dbReference type="InterPro" id="IPR021514">
    <property type="entry name" value="DUF3176"/>
</dbReference>
<feature type="transmembrane region" description="Helical" evidence="1">
    <location>
        <begin position="113"/>
        <end position="133"/>
    </location>
</feature>
<dbReference type="PANTHER" id="PTHR35394:SF5">
    <property type="entry name" value="DUF3176 DOMAIN-CONTAINING PROTEIN"/>
    <property type="match status" value="1"/>
</dbReference>
<protein>
    <submittedName>
        <fullName evidence="2">Uncharacterized protein</fullName>
    </submittedName>
</protein>
<keyword evidence="1" id="KW-0812">Transmembrane</keyword>
<dbReference type="PANTHER" id="PTHR35394">
    <property type="entry name" value="DUF3176 DOMAIN-CONTAINING PROTEIN"/>
    <property type="match status" value="1"/>
</dbReference>
<feature type="transmembrane region" description="Helical" evidence="1">
    <location>
        <begin position="535"/>
        <end position="557"/>
    </location>
</feature>
<dbReference type="EMBL" id="JAPCWZ010000009">
    <property type="protein sequence ID" value="KAK8852158.1"/>
    <property type="molecule type" value="Genomic_DNA"/>
</dbReference>
<evidence type="ECO:0000256" key="1">
    <source>
        <dbReference type="SAM" id="Phobius"/>
    </source>
</evidence>
<sequence>MHNMASQSKPQMSMTGVPIDYPSYSHDAPRRNPSLSEYELLSRPQDGGPTVVGGAPYPPSSHGRRSCCSAWTLEALSIFGSICCMVGVIAILALMKDQPLTNWTIPINLNSTIAILITALKSWAMLAVASCISQNKWMFFRKKRAQLKKLDVFDEASRGPLGSFRLMFSLGGRFDIALIGAFITIVVLGVDAFAQQVLTFDSRIDPVDNNGTAHFMVSNMYDGGAKAPGAVMTHTAPEASTIDTAMQGAIYRGLYSSESSSPFACSSQCVWPTTYRSLGFASQCEDVTTQTMANLTHATNGSHTQSMTTPGGVKLNYLVSPTSFYPVVVVGAKDLISEASKGARKEIYMPEFVRVGILRLRNSSMEESNFWYLGANVSEVIECTVRFTAYDYSNISTAGSKLAVGKTTPVPLGEGSIIAKERDDNRYFAGFNQASDPAFNKTGTGGTPQFKIGTLDMGALSGFFTSNRFSGSMFDGESPPKDAGGMGQAFLKGDIPGVFANMTQSMTDHLRSGYSNIENVKGQTLVSVTIVRVHWVWLALPVGVLALATLFLIITIWDSWGSRGQLWKSSVVAALYHKVAYGDQSGSGVLYTDLQSVKQLDELARGTSLTYP</sequence>
<keyword evidence="3" id="KW-1185">Reference proteome</keyword>
<name>A0ABR2HTE2_9PEZI</name>
<keyword evidence="1" id="KW-1133">Transmembrane helix</keyword>
<accession>A0ABR2HTE2</accession>
<keyword evidence="1" id="KW-0472">Membrane</keyword>
<dbReference type="Pfam" id="PF11374">
    <property type="entry name" value="DUF3176"/>
    <property type="match status" value="1"/>
</dbReference>
<comment type="caution">
    <text evidence="2">The sequence shown here is derived from an EMBL/GenBank/DDBJ whole genome shotgun (WGS) entry which is preliminary data.</text>
</comment>
<organism evidence="2 3">
    <name type="scientific">Apiospora arundinis</name>
    <dbReference type="NCBI Taxonomy" id="335852"/>
    <lineage>
        <taxon>Eukaryota</taxon>
        <taxon>Fungi</taxon>
        <taxon>Dikarya</taxon>
        <taxon>Ascomycota</taxon>
        <taxon>Pezizomycotina</taxon>
        <taxon>Sordariomycetes</taxon>
        <taxon>Xylariomycetidae</taxon>
        <taxon>Amphisphaeriales</taxon>
        <taxon>Apiosporaceae</taxon>
        <taxon>Apiospora</taxon>
    </lineage>
</organism>
<gene>
    <name evidence="2" type="ORF">PGQ11_014637</name>
</gene>
<evidence type="ECO:0000313" key="2">
    <source>
        <dbReference type="EMBL" id="KAK8852158.1"/>
    </source>
</evidence>